<comment type="caution">
    <text evidence="1">The sequence shown here is derived from an EMBL/GenBank/DDBJ whole genome shotgun (WGS) entry which is preliminary data.</text>
</comment>
<evidence type="ECO:0000313" key="2">
    <source>
        <dbReference type="Proteomes" id="UP000093197"/>
    </source>
</evidence>
<accession>A0A853PUN0</accession>
<gene>
    <name evidence="1" type="ORF">AC094_27660</name>
</gene>
<evidence type="ECO:0000313" key="1">
    <source>
        <dbReference type="EMBL" id="OCR30996.1"/>
    </source>
</evidence>
<dbReference type="Gene3D" id="3.40.30.10">
    <property type="entry name" value="Glutaredoxin"/>
    <property type="match status" value="1"/>
</dbReference>
<dbReference type="EMBL" id="LIDT01000026">
    <property type="protein sequence ID" value="OCR30996.1"/>
    <property type="molecule type" value="Genomic_DNA"/>
</dbReference>
<reference evidence="1 2" key="1">
    <citation type="journal article" date="2016" name="PLoS ONE">
        <title>Genomic Diversity of Enterotoxigenic Strains of Bacteroides fragilis.</title>
        <authorList>
            <person name="Pierce J.V."/>
            <person name="Bernstein H.D."/>
        </authorList>
    </citation>
    <scope>NUCLEOTIDE SEQUENCE [LARGE SCALE GENOMIC DNA]</scope>
    <source>
        <strain evidence="1 2">20793-3</strain>
    </source>
</reference>
<organism evidence="1 2">
    <name type="scientific">Bacteroides fragilis</name>
    <dbReference type="NCBI Taxonomy" id="817"/>
    <lineage>
        <taxon>Bacteria</taxon>
        <taxon>Pseudomonadati</taxon>
        <taxon>Bacteroidota</taxon>
        <taxon>Bacteroidia</taxon>
        <taxon>Bacteroidales</taxon>
        <taxon>Bacteroidaceae</taxon>
        <taxon>Bacteroides</taxon>
    </lineage>
</organism>
<sequence>MYAVNSIPHTMLVDADGTILARGLHGEKLQTKLEEVLNK</sequence>
<proteinExistence type="predicted"/>
<dbReference type="AlphaFoldDB" id="A0A853PUN0"/>
<dbReference type="Proteomes" id="UP000093197">
    <property type="component" value="Unassembled WGS sequence"/>
</dbReference>
<protein>
    <submittedName>
        <fullName evidence="1">Thiol:disulfide interchange protein</fullName>
    </submittedName>
</protein>
<name>A0A853PUN0_BACFG</name>